<dbReference type="HOGENOM" id="CLU_028431_5_0_1"/>
<protein>
    <recommendedName>
        <fullName evidence="1">HVA22-like protein</fullName>
    </recommendedName>
</protein>
<dbReference type="AlphaFoldDB" id="B8BFY7"/>
<evidence type="ECO:0000313" key="4">
    <source>
        <dbReference type="Proteomes" id="UP000007015"/>
    </source>
</evidence>
<organism evidence="3 4">
    <name type="scientific">Oryza sativa subsp. indica</name>
    <name type="common">Rice</name>
    <dbReference type="NCBI Taxonomy" id="39946"/>
    <lineage>
        <taxon>Eukaryota</taxon>
        <taxon>Viridiplantae</taxon>
        <taxon>Streptophyta</taxon>
        <taxon>Embryophyta</taxon>
        <taxon>Tracheophyta</taxon>
        <taxon>Spermatophyta</taxon>
        <taxon>Magnoliopsida</taxon>
        <taxon>Liliopsida</taxon>
        <taxon>Poales</taxon>
        <taxon>Poaceae</taxon>
        <taxon>BOP clade</taxon>
        <taxon>Oryzoideae</taxon>
        <taxon>Oryzeae</taxon>
        <taxon>Oryzinae</taxon>
        <taxon>Oryza</taxon>
        <taxon>Oryza sativa</taxon>
    </lineage>
</organism>
<name>B8BFY7_ORYSI</name>
<feature type="region of interest" description="Disordered" evidence="2">
    <location>
        <begin position="208"/>
        <end position="341"/>
    </location>
</feature>
<feature type="compositionally biased region" description="Low complexity" evidence="2">
    <location>
        <begin position="250"/>
        <end position="261"/>
    </location>
</feature>
<dbReference type="InterPro" id="IPR004345">
    <property type="entry name" value="TB2_DP1_HVA22"/>
</dbReference>
<keyword evidence="4" id="KW-1185">Reference proteome</keyword>
<dbReference type="Gramene" id="BGIOSGA032228-TA">
    <property type="protein sequence ID" value="BGIOSGA032228-PA"/>
    <property type="gene ID" value="BGIOSGA032228"/>
</dbReference>
<feature type="compositionally biased region" description="Low complexity" evidence="2">
    <location>
        <begin position="208"/>
        <end position="241"/>
    </location>
</feature>
<dbReference type="PANTHER" id="PTHR12300:SF95">
    <property type="entry name" value="HVA22-LIKE PROTEIN"/>
    <property type="match status" value="1"/>
</dbReference>
<proteinExistence type="inferred from homology"/>
<gene>
    <name evidence="3" type="ORF">OsI_32891</name>
</gene>
<evidence type="ECO:0000256" key="1">
    <source>
        <dbReference type="RuleBase" id="RU362006"/>
    </source>
</evidence>
<accession>B8BFY7</accession>
<dbReference type="GO" id="GO:0016020">
    <property type="term" value="C:membrane"/>
    <property type="evidence" value="ECO:0007669"/>
    <property type="project" value="UniProtKB-SubCell"/>
</dbReference>
<comment type="similarity">
    <text evidence="1">Belongs to the DP1 family.</text>
</comment>
<dbReference type="OMA" id="MPHKQPT"/>
<dbReference type="Proteomes" id="UP000007015">
    <property type="component" value="Chromosome 10"/>
</dbReference>
<evidence type="ECO:0000313" key="3">
    <source>
        <dbReference type="EMBL" id="EEC66639.1"/>
    </source>
</evidence>
<comment type="subcellular location">
    <subcellularLocation>
        <location evidence="1">Membrane</location>
        <topology evidence="1">Multi-pass membrane protein</topology>
    </subcellularLocation>
</comment>
<evidence type="ECO:0000256" key="2">
    <source>
        <dbReference type="SAM" id="MobiDB-lite"/>
    </source>
</evidence>
<sequence length="396" mass="44532">MDYGGGEVEETTAADKAKDKDRSRMMGDFLSRVLLLAFGYAYPAYECYKTVELNKPEIEKLIFWCQYWILVALLTVLERFGDFAISWLPLYSEAKLMFFIYLWCPRTKGTSYVYETFFRPYISQYENDIDCSILDLRVRAGDMLVVYWQKVAIIGQTTFFNILKYASAQSPAHSSRSRSTQEIQTPETKICPRNCVDYLPSYINNQQSYPQKQQQAQPQQPKQSLPQQQQKQSLPQQQQQQMPHEKPTTLRRAASAAARTAGIMQQSEDTKIAYSNPKTRRLLPTKSAPTASTRSTVAATKPVEDLKSSGMKLATEEAPSPSSNVAMPGSEPSALPLPKSAEDDMSIDEVDIPIEDMDEPVATPEETPMEEAIRVTRGRLRKRIAAVSTADGGAAN</sequence>
<reference evidence="3 4" key="1">
    <citation type="journal article" date="2005" name="PLoS Biol.">
        <title>The genomes of Oryza sativa: a history of duplications.</title>
        <authorList>
            <person name="Yu J."/>
            <person name="Wang J."/>
            <person name="Lin W."/>
            <person name="Li S."/>
            <person name="Li H."/>
            <person name="Zhou J."/>
            <person name="Ni P."/>
            <person name="Dong W."/>
            <person name="Hu S."/>
            <person name="Zeng C."/>
            <person name="Zhang J."/>
            <person name="Zhang Y."/>
            <person name="Li R."/>
            <person name="Xu Z."/>
            <person name="Li S."/>
            <person name="Li X."/>
            <person name="Zheng H."/>
            <person name="Cong L."/>
            <person name="Lin L."/>
            <person name="Yin J."/>
            <person name="Geng J."/>
            <person name="Li G."/>
            <person name="Shi J."/>
            <person name="Liu J."/>
            <person name="Lv H."/>
            <person name="Li J."/>
            <person name="Wang J."/>
            <person name="Deng Y."/>
            <person name="Ran L."/>
            <person name="Shi X."/>
            <person name="Wang X."/>
            <person name="Wu Q."/>
            <person name="Li C."/>
            <person name="Ren X."/>
            <person name="Wang J."/>
            <person name="Wang X."/>
            <person name="Li D."/>
            <person name="Liu D."/>
            <person name="Zhang X."/>
            <person name="Ji Z."/>
            <person name="Zhao W."/>
            <person name="Sun Y."/>
            <person name="Zhang Z."/>
            <person name="Bao J."/>
            <person name="Han Y."/>
            <person name="Dong L."/>
            <person name="Ji J."/>
            <person name="Chen P."/>
            <person name="Wu S."/>
            <person name="Liu J."/>
            <person name="Xiao Y."/>
            <person name="Bu D."/>
            <person name="Tan J."/>
            <person name="Yang L."/>
            <person name="Ye C."/>
            <person name="Zhang J."/>
            <person name="Xu J."/>
            <person name="Zhou Y."/>
            <person name="Yu Y."/>
            <person name="Zhang B."/>
            <person name="Zhuang S."/>
            <person name="Wei H."/>
            <person name="Liu B."/>
            <person name="Lei M."/>
            <person name="Yu H."/>
            <person name="Li Y."/>
            <person name="Xu H."/>
            <person name="Wei S."/>
            <person name="He X."/>
            <person name="Fang L."/>
            <person name="Zhang Z."/>
            <person name="Zhang Y."/>
            <person name="Huang X."/>
            <person name="Su Z."/>
            <person name="Tong W."/>
            <person name="Li J."/>
            <person name="Tong Z."/>
            <person name="Li S."/>
            <person name="Ye J."/>
            <person name="Wang L."/>
            <person name="Fang L."/>
            <person name="Lei T."/>
            <person name="Chen C."/>
            <person name="Chen H."/>
            <person name="Xu Z."/>
            <person name="Li H."/>
            <person name="Huang H."/>
            <person name="Zhang F."/>
            <person name="Xu H."/>
            <person name="Li N."/>
            <person name="Zhao C."/>
            <person name="Li S."/>
            <person name="Dong L."/>
            <person name="Huang Y."/>
            <person name="Li L."/>
            <person name="Xi Y."/>
            <person name="Qi Q."/>
            <person name="Li W."/>
            <person name="Zhang B."/>
            <person name="Hu W."/>
            <person name="Zhang Y."/>
            <person name="Tian X."/>
            <person name="Jiao Y."/>
            <person name="Liang X."/>
            <person name="Jin J."/>
            <person name="Gao L."/>
            <person name="Zheng W."/>
            <person name="Hao B."/>
            <person name="Liu S."/>
            <person name="Wang W."/>
            <person name="Yuan L."/>
            <person name="Cao M."/>
            <person name="McDermott J."/>
            <person name="Samudrala R."/>
            <person name="Wang J."/>
            <person name="Wong G.K."/>
            <person name="Yang H."/>
        </authorList>
    </citation>
    <scope>NUCLEOTIDE SEQUENCE [LARGE SCALE GENOMIC DNA]</scope>
    <source>
        <strain evidence="4">cv. 93-11</strain>
    </source>
</reference>
<dbReference type="PANTHER" id="PTHR12300">
    <property type="entry name" value="HVA22-LIKE PROTEINS"/>
    <property type="match status" value="1"/>
</dbReference>
<feature type="compositionally biased region" description="Polar residues" evidence="2">
    <location>
        <begin position="287"/>
        <end position="298"/>
    </location>
</feature>
<dbReference type="Pfam" id="PF03134">
    <property type="entry name" value="TB2_DP1_HVA22"/>
    <property type="match status" value="1"/>
</dbReference>
<dbReference type="EMBL" id="CM000135">
    <property type="protein sequence ID" value="EEC66639.1"/>
    <property type="molecule type" value="Genomic_DNA"/>
</dbReference>